<dbReference type="InterPro" id="IPR029063">
    <property type="entry name" value="SAM-dependent_MTases_sf"/>
</dbReference>
<dbReference type="InterPro" id="IPR003356">
    <property type="entry name" value="DNA_methylase_A-5"/>
</dbReference>
<dbReference type="GO" id="GO:0003677">
    <property type="term" value="F:DNA binding"/>
    <property type="evidence" value="ECO:0007669"/>
    <property type="project" value="InterPro"/>
</dbReference>
<proteinExistence type="inferred from homology"/>
<feature type="domain" description="DNA methylase adenine-specific" evidence="2">
    <location>
        <begin position="9"/>
        <end position="44"/>
    </location>
</feature>
<dbReference type="Pfam" id="PF02384">
    <property type="entry name" value="N6_Mtase"/>
    <property type="match status" value="1"/>
</dbReference>
<sequence length="50" mass="5291">MDLGGILHGKRNFAWVQNFIYHMASNGVSGFVLANGFLSSNQNGEGGSSC</sequence>
<keyword evidence="4" id="KW-1185">Reference proteome</keyword>
<dbReference type="GO" id="GO:0008170">
    <property type="term" value="F:N-methyltransferase activity"/>
    <property type="evidence" value="ECO:0007669"/>
    <property type="project" value="InterPro"/>
</dbReference>
<dbReference type="EMBL" id="GG693886">
    <property type="protein sequence ID" value="EES51717.1"/>
    <property type="molecule type" value="Genomic_DNA"/>
</dbReference>
<organism evidence="3 4">
    <name type="scientific">Leptospirillum ferrodiazotrophum</name>
    <dbReference type="NCBI Taxonomy" id="412449"/>
    <lineage>
        <taxon>Bacteria</taxon>
        <taxon>Pseudomonadati</taxon>
        <taxon>Nitrospirota</taxon>
        <taxon>Nitrospiria</taxon>
        <taxon>Nitrospirales</taxon>
        <taxon>Nitrospiraceae</taxon>
        <taxon>Leptospirillum</taxon>
    </lineage>
</organism>
<reference evidence="3 4" key="1">
    <citation type="journal article" date="2009" name="Appl. Environ. Microbiol.">
        <title>Community genomic and proteomic analyses of chemoautotrophic iron-oxidizing "Leptospirillum rubarum" (Group II) and "Leptospirillum ferrodiazotrophum" (Group III) bacteria in acid mine drainage biofilms.</title>
        <authorList>
            <person name="Goltsman D.S."/>
            <person name="Denef V.J."/>
            <person name="Singer S.W."/>
            <person name="VerBerkmoes N.C."/>
            <person name="Lefsrud M."/>
            <person name="Mueller R.S."/>
            <person name="Dick G.J."/>
            <person name="Sun C.L."/>
            <person name="Wheeler K.E."/>
            <person name="Zemla A."/>
            <person name="Baker B.J."/>
            <person name="Hauser L."/>
            <person name="Land M."/>
            <person name="Shah M.B."/>
            <person name="Thelen M.P."/>
            <person name="Hettich R.L."/>
            <person name="Banfield J.F."/>
        </authorList>
    </citation>
    <scope>NUCLEOTIDE SEQUENCE [LARGE SCALE GENOMIC DNA]</scope>
</reference>
<evidence type="ECO:0000256" key="1">
    <source>
        <dbReference type="ARBA" id="ARBA00006594"/>
    </source>
</evidence>
<evidence type="ECO:0000259" key="2">
    <source>
        <dbReference type="Pfam" id="PF02384"/>
    </source>
</evidence>
<accession>C6I098</accession>
<dbReference type="Gene3D" id="3.40.50.150">
    <property type="entry name" value="Vaccinia Virus protein VP39"/>
    <property type="match status" value="1"/>
</dbReference>
<evidence type="ECO:0000313" key="4">
    <source>
        <dbReference type="Proteomes" id="UP000009374"/>
    </source>
</evidence>
<dbReference type="Proteomes" id="UP000009374">
    <property type="component" value="Unassembled WGS sequence"/>
</dbReference>
<evidence type="ECO:0000313" key="3">
    <source>
        <dbReference type="EMBL" id="EES51717.1"/>
    </source>
</evidence>
<comment type="similarity">
    <text evidence="1">Belongs to the N(4)/N(6)-methyltransferase family.</text>
</comment>
<gene>
    <name evidence="3" type="ORF">UBAL3_95660008</name>
</gene>
<dbReference type="AlphaFoldDB" id="C6I098"/>
<name>C6I098_9BACT</name>
<protein>
    <recommendedName>
        <fullName evidence="2">DNA methylase adenine-specific domain-containing protein</fullName>
    </recommendedName>
</protein>